<name>A0ABT3TIN4_9GAMM</name>
<organism evidence="3 4">
    <name type="scientific">Candidatus Litorirhabdus singularis</name>
    <dbReference type="NCBI Taxonomy" id="2518993"/>
    <lineage>
        <taxon>Bacteria</taxon>
        <taxon>Pseudomonadati</taxon>
        <taxon>Pseudomonadota</taxon>
        <taxon>Gammaproteobacteria</taxon>
        <taxon>Cellvibrionales</taxon>
        <taxon>Halieaceae</taxon>
        <taxon>Candidatus Litorirhabdus</taxon>
    </lineage>
</organism>
<accession>A0ABT3TIN4</accession>
<dbReference type="InterPro" id="IPR029069">
    <property type="entry name" value="HotDog_dom_sf"/>
</dbReference>
<dbReference type="Pfam" id="PF03061">
    <property type="entry name" value="4HBT"/>
    <property type="match status" value="1"/>
</dbReference>
<dbReference type="Proteomes" id="UP001143362">
    <property type="component" value="Unassembled WGS sequence"/>
</dbReference>
<evidence type="ECO:0000313" key="3">
    <source>
        <dbReference type="EMBL" id="MCX2982193.1"/>
    </source>
</evidence>
<dbReference type="InterPro" id="IPR006683">
    <property type="entry name" value="Thioestr_dom"/>
</dbReference>
<dbReference type="EMBL" id="SHNN01000003">
    <property type="protein sequence ID" value="MCX2982193.1"/>
    <property type="molecule type" value="Genomic_DNA"/>
</dbReference>
<evidence type="ECO:0000259" key="2">
    <source>
        <dbReference type="Pfam" id="PF03061"/>
    </source>
</evidence>
<evidence type="ECO:0000256" key="1">
    <source>
        <dbReference type="ARBA" id="ARBA00022801"/>
    </source>
</evidence>
<gene>
    <name evidence="3" type="ORF">EYC98_15130</name>
</gene>
<dbReference type="CDD" id="cd03443">
    <property type="entry name" value="PaaI_thioesterase"/>
    <property type="match status" value="1"/>
</dbReference>
<protein>
    <submittedName>
        <fullName evidence="3">PaaI family thioesterase</fullName>
    </submittedName>
</protein>
<dbReference type="InterPro" id="IPR003736">
    <property type="entry name" value="PAAI_dom"/>
</dbReference>
<reference evidence="3" key="1">
    <citation type="submission" date="2019-02" db="EMBL/GenBank/DDBJ databases">
        <authorList>
            <person name="Li S.-H."/>
        </authorList>
    </citation>
    <scope>NUCLEOTIDE SEQUENCE</scope>
    <source>
        <strain evidence="3">IMCC14734</strain>
    </source>
</reference>
<keyword evidence="1" id="KW-0378">Hydrolase</keyword>
<dbReference type="Gene3D" id="3.10.129.10">
    <property type="entry name" value="Hotdog Thioesterase"/>
    <property type="match status" value="1"/>
</dbReference>
<keyword evidence="4" id="KW-1185">Reference proteome</keyword>
<sequence length="180" mass="19492">MLQVWPSICAKPLPDNWPLISRATGLCRWLLVGKGRALMSEIPDGFQPAQFNGPYLQRGGPYYVRTVGDCYEVGLRVGDGHINYIDIAHGGVLSTLADVALSFQVYLSERPNPAVTTVSLTTNFLAPARLGDWLVATTKIDRLGKRSAHVSGSICCGEQTLATMSGVFNVRRAVSAGDKR</sequence>
<feature type="domain" description="Thioesterase" evidence="2">
    <location>
        <begin position="87"/>
        <end position="161"/>
    </location>
</feature>
<dbReference type="NCBIfam" id="TIGR00369">
    <property type="entry name" value="unchar_dom_1"/>
    <property type="match status" value="1"/>
</dbReference>
<proteinExistence type="predicted"/>
<comment type="caution">
    <text evidence="3">The sequence shown here is derived from an EMBL/GenBank/DDBJ whole genome shotgun (WGS) entry which is preliminary data.</text>
</comment>
<evidence type="ECO:0000313" key="4">
    <source>
        <dbReference type="Proteomes" id="UP001143362"/>
    </source>
</evidence>
<dbReference type="SUPFAM" id="SSF54637">
    <property type="entry name" value="Thioesterase/thiol ester dehydrase-isomerase"/>
    <property type="match status" value="1"/>
</dbReference>